<protein>
    <recommendedName>
        <fullName evidence="4">Protein maelstrom homolog</fullName>
    </recommendedName>
</protein>
<keyword evidence="10" id="KW-0539">Nucleus</keyword>
<comment type="function">
    <text evidence="12">Plays a central role during spermatogenesis by repressing transposable elements and preventing their mobilization, which is essential for the germline integrity. Acts via the piRNA metabolic process, which mediates the repression of transposable elements during meiosis by forming complexes composed of piRNAs and Piwi proteins and governs the methylation and subsequent repression of transposons. Its association with piP-bodies suggests a participation in the secondary piRNAs metabolic process. Required for the localization of germ-cell factors to the meiotic nuage.</text>
</comment>
<dbReference type="FunCoup" id="A0A6P8REE1">
    <property type="interactions" value="334"/>
</dbReference>
<evidence type="ECO:0000256" key="4">
    <source>
        <dbReference type="ARBA" id="ARBA00021076"/>
    </source>
</evidence>
<keyword evidence="5" id="KW-0217">Developmental protein</keyword>
<dbReference type="RefSeq" id="XP_033799236.1">
    <property type="nucleotide sequence ID" value="XM_033943345.1"/>
</dbReference>
<dbReference type="KEGG" id="gsh:117359896"/>
<evidence type="ECO:0000256" key="10">
    <source>
        <dbReference type="ARBA" id="ARBA00023242"/>
    </source>
</evidence>
<dbReference type="CTD" id="84944"/>
<name>A0A6P8REE1_GEOSA</name>
<dbReference type="GO" id="GO:0043186">
    <property type="term" value="C:P granule"/>
    <property type="evidence" value="ECO:0007669"/>
    <property type="project" value="TreeGrafter"/>
</dbReference>
<accession>A0A6P8REE1</accession>
<dbReference type="GO" id="GO:0060964">
    <property type="term" value="P:regulation of miRNA-mediated gene silencing"/>
    <property type="evidence" value="ECO:0007669"/>
    <property type="project" value="InterPro"/>
</dbReference>
<feature type="domain" description="HMG box" evidence="13">
    <location>
        <begin position="40"/>
        <end position="112"/>
    </location>
</feature>
<reference evidence="15" key="1">
    <citation type="submission" date="2025-08" db="UniProtKB">
        <authorList>
            <consortium name="RefSeq"/>
        </authorList>
    </citation>
    <scope>IDENTIFICATION</scope>
</reference>
<evidence type="ECO:0000256" key="5">
    <source>
        <dbReference type="ARBA" id="ARBA00022473"/>
    </source>
</evidence>
<evidence type="ECO:0000256" key="11">
    <source>
        <dbReference type="ARBA" id="ARBA00023254"/>
    </source>
</evidence>
<dbReference type="AlphaFoldDB" id="A0A6P8REE1"/>
<dbReference type="PANTHER" id="PTHR21358:SF4">
    <property type="entry name" value="PROTEIN MAELSTROM HOMOLOG"/>
    <property type="match status" value="1"/>
</dbReference>
<keyword evidence="11" id="KW-0469">Meiosis</keyword>
<dbReference type="GO" id="GO:0007140">
    <property type="term" value="P:male meiotic nuclear division"/>
    <property type="evidence" value="ECO:0007669"/>
    <property type="project" value="TreeGrafter"/>
</dbReference>
<keyword evidence="9" id="KW-0943">RNA-mediated gene silencing</keyword>
<dbReference type="InterPro" id="IPR039259">
    <property type="entry name" value="Protein_maelstrom"/>
</dbReference>
<dbReference type="SMART" id="SM00398">
    <property type="entry name" value="HMG"/>
    <property type="match status" value="1"/>
</dbReference>
<evidence type="ECO:0000259" key="13">
    <source>
        <dbReference type="SMART" id="SM00398"/>
    </source>
</evidence>
<keyword evidence="7" id="KW-0221">Differentiation</keyword>
<dbReference type="CDD" id="cd21992">
    <property type="entry name" value="HMG-box_MAEL"/>
    <property type="match status" value="1"/>
</dbReference>
<evidence type="ECO:0000256" key="7">
    <source>
        <dbReference type="ARBA" id="ARBA00022782"/>
    </source>
</evidence>
<evidence type="ECO:0000256" key="12">
    <source>
        <dbReference type="ARBA" id="ARBA00025698"/>
    </source>
</evidence>
<evidence type="ECO:0000256" key="9">
    <source>
        <dbReference type="ARBA" id="ARBA00023158"/>
    </source>
</evidence>
<dbReference type="GO" id="GO:0045892">
    <property type="term" value="P:negative regulation of DNA-templated transcription"/>
    <property type="evidence" value="ECO:0007669"/>
    <property type="project" value="TreeGrafter"/>
</dbReference>
<evidence type="ECO:0000256" key="2">
    <source>
        <dbReference type="ARBA" id="ARBA00004496"/>
    </source>
</evidence>
<dbReference type="GO" id="GO:0007283">
    <property type="term" value="P:spermatogenesis"/>
    <property type="evidence" value="ECO:0007669"/>
    <property type="project" value="TreeGrafter"/>
</dbReference>
<dbReference type="InterPro" id="IPR009071">
    <property type="entry name" value="HMG_box_dom"/>
</dbReference>
<dbReference type="InParanoid" id="A0A6P8REE1"/>
<dbReference type="GO" id="GO:0005634">
    <property type="term" value="C:nucleus"/>
    <property type="evidence" value="ECO:0007669"/>
    <property type="project" value="UniProtKB-SubCell"/>
</dbReference>
<keyword evidence="6" id="KW-0963">Cytoplasm</keyword>
<dbReference type="OrthoDB" id="24555at2759"/>
<keyword evidence="14" id="KW-1185">Reference proteome</keyword>
<dbReference type="Pfam" id="PF13017">
    <property type="entry name" value="Maelstrom"/>
    <property type="match status" value="1"/>
</dbReference>
<sequence length="446" mass="50191">MTALSGVKRSGARGVFWREDTKSRGVQASWLDLYKDALMPNKRSGRNGYFFFMLEKLPELRRRGLPVKGVRDAVPLCSADWQLLSQEEKERYTEIARTWKAEQDKASKSNPASNQQMTTMTSLGAMSLNTAANSTEPGRTSEQFGLRPYPTIAEETFYFLNIFSHGELPPHCEQRFLPCEIGCIKYSLQDGVMASFHHFIDPGEIPRGFRFHCQASSNATHQIPLSGFELSTNRYHNLFRELCTFVCSNPGSKASVYCKSSEKTRVSWCLKWLAVKAGMESRLQLLNVEDLVVELYKRKLNEEPSKTYVRSLLEVFQWDYSSNTRCRWHEENDVLFCALAVCKKIAYCISNSLTSVYGIPLSPNHLPLQDHDSNNTINPKMVVLDAGRFQKQKMQMCAHSFSGIGQSQGCVGKTVSPNGVQTPCIGRGRGIMRLLESIAASRASSG</sequence>
<comment type="subcellular location">
    <subcellularLocation>
        <location evidence="2">Cytoplasm</location>
    </subcellularLocation>
    <subcellularLocation>
        <location evidence="1">Nucleus</location>
    </subcellularLocation>
</comment>
<keyword evidence="8" id="KW-0238">DNA-binding</keyword>
<dbReference type="Gene3D" id="1.10.30.10">
    <property type="entry name" value="High mobility group box domain"/>
    <property type="match status" value="1"/>
</dbReference>
<dbReference type="PANTHER" id="PTHR21358">
    <property type="entry name" value="PROTEIN MAELSTROM HOMOLOG"/>
    <property type="match status" value="1"/>
</dbReference>
<organism evidence="14 15">
    <name type="scientific">Geotrypetes seraphini</name>
    <name type="common">Gaboon caecilian</name>
    <name type="synonym">Caecilia seraphini</name>
    <dbReference type="NCBI Taxonomy" id="260995"/>
    <lineage>
        <taxon>Eukaryota</taxon>
        <taxon>Metazoa</taxon>
        <taxon>Chordata</taxon>
        <taxon>Craniata</taxon>
        <taxon>Vertebrata</taxon>
        <taxon>Euteleostomi</taxon>
        <taxon>Amphibia</taxon>
        <taxon>Gymnophiona</taxon>
        <taxon>Geotrypetes</taxon>
    </lineage>
</organism>
<evidence type="ECO:0000256" key="8">
    <source>
        <dbReference type="ARBA" id="ARBA00023125"/>
    </source>
</evidence>
<evidence type="ECO:0000313" key="14">
    <source>
        <dbReference type="Proteomes" id="UP000515159"/>
    </source>
</evidence>
<dbReference type="InterPro" id="IPR024970">
    <property type="entry name" value="Maelstrom"/>
</dbReference>
<comment type="similarity">
    <text evidence="3">Belongs to the maelstrom family.</text>
</comment>
<dbReference type="InterPro" id="IPR036910">
    <property type="entry name" value="HMG_box_dom_sf"/>
</dbReference>
<dbReference type="GeneID" id="117359896"/>
<proteinExistence type="inferred from homology"/>
<dbReference type="Pfam" id="PF09011">
    <property type="entry name" value="HMG_box_2"/>
    <property type="match status" value="1"/>
</dbReference>
<dbReference type="Proteomes" id="UP000515159">
    <property type="component" value="Chromosome 4"/>
</dbReference>
<dbReference type="GO" id="GO:0034587">
    <property type="term" value="P:piRNA processing"/>
    <property type="evidence" value="ECO:0007669"/>
    <property type="project" value="TreeGrafter"/>
</dbReference>
<evidence type="ECO:0000256" key="1">
    <source>
        <dbReference type="ARBA" id="ARBA00004123"/>
    </source>
</evidence>
<dbReference type="GO" id="GO:0043565">
    <property type="term" value="F:sequence-specific DNA binding"/>
    <property type="evidence" value="ECO:0007669"/>
    <property type="project" value="TreeGrafter"/>
</dbReference>
<evidence type="ECO:0000313" key="15">
    <source>
        <dbReference type="RefSeq" id="XP_033799236.1"/>
    </source>
</evidence>
<dbReference type="SUPFAM" id="SSF47095">
    <property type="entry name" value="HMG-box"/>
    <property type="match status" value="1"/>
</dbReference>
<evidence type="ECO:0000256" key="6">
    <source>
        <dbReference type="ARBA" id="ARBA00022490"/>
    </source>
</evidence>
<evidence type="ECO:0000256" key="3">
    <source>
        <dbReference type="ARBA" id="ARBA00007057"/>
    </source>
</evidence>
<dbReference type="GO" id="GO:0030154">
    <property type="term" value="P:cell differentiation"/>
    <property type="evidence" value="ECO:0007669"/>
    <property type="project" value="UniProtKB-KW"/>
</dbReference>
<gene>
    <name evidence="15" type="primary">MAEL</name>
</gene>